<dbReference type="Pfam" id="PF04515">
    <property type="entry name" value="Choline_transpo"/>
    <property type="match status" value="1"/>
</dbReference>
<reference evidence="8 9" key="1">
    <citation type="submission" date="2024-10" db="EMBL/GenBank/DDBJ databases">
        <title>Updated reference genomes for cyclostephanoid diatoms.</title>
        <authorList>
            <person name="Roberts W.R."/>
            <person name="Alverson A.J."/>
        </authorList>
    </citation>
    <scope>NUCLEOTIDE SEQUENCE [LARGE SCALE GENOMIC DNA]</scope>
    <source>
        <strain evidence="8 9">AJA010-31</strain>
    </source>
</reference>
<dbReference type="PANTHER" id="PTHR12385:SF14">
    <property type="entry name" value="CHOLINE TRANSPORTER-LIKE 2"/>
    <property type="match status" value="1"/>
</dbReference>
<keyword evidence="3 7" id="KW-0812">Transmembrane</keyword>
<organism evidence="8 9">
    <name type="scientific">Cyclotella atomus</name>
    <dbReference type="NCBI Taxonomy" id="382360"/>
    <lineage>
        <taxon>Eukaryota</taxon>
        <taxon>Sar</taxon>
        <taxon>Stramenopiles</taxon>
        <taxon>Ochrophyta</taxon>
        <taxon>Bacillariophyta</taxon>
        <taxon>Coscinodiscophyceae</taxon>
        <taxon>Thalassiosirophycidae</taxon>
        <taxon>Stephanodiscales</taxon>
        <taxon>Stephanodiscaceae</taxon>
        <taxon>Cyclotella</taxon>
    </lineage>
</organism>
<dbReference type="GO" id="GO:0022857">
    <property type="term" value="F:transmembrane transporter activity"/>
    <property type="evidence" value="ECO:0007669"/>
    <property type="project" value="UniProtKB-UniRule"/>
</dbReference>
<accession>A0ABD3NBZ4</accession>
<keyword evidence="4 7" id="KW-1133">Transmembrane helix</keyword>
<feature type="transmembrane region" description="Helical" evidence="7">
    <location>
        <begin position="372"/>
        <end position="397"/>
    </location>
</feature>
<dbReference type="InterPro" id="IPR007603">
    <property type="entry name" value="Choline_transptr-like"/>
</dbReference>
<evidence type="ECO:0000256" key="4">
    <source>
        <dbReference type="ARBA" id="ARBA00022989"/>
    </source>
</evidence>
<evidence type="ECO:0000256" key="3">
    <source>
        <dbReference type="ARBA" id="ARBA00022692"/>
    </source>
</evidence>
<dbReference type="GO" id="GO:0005886">
    <property type="term" value="C:plasma membrane"/>
    <property type="evidence" value="ECO:0007669"/>
    <property type="project" value="UniProtKB-SubCell"/>
</dbReference>
<proteinExistence type="inferred from homology"/>
<evidence type="ECO:0000256" key="1">
    <source>
        <dbReference type="ARBA" id="ARBA00004141"/>
    </source>
</evidence>
<evidence type="ECO:0000256" key="2">
    <source>
        <dbReference type="ARBA" id="ARBA00007168"/>
    </source>
</evidence>
<feature type="transmembrane region" description="Helical" evidence="7">
    <location>
        <begin position="220"/>
        <end position="241"/>
    </location>
</feature>
<comment type="caution">
    <text evidence="8">The sequence shown here is derived from an EMBL/GenBank/DDBJ whole genome shotgun (WGS) entry which is preliminary data.</text>
</comment>
<evidence type="ECO:0000313" key="8">
    <source>
        <dbReference type="EMBL" id="KAL3773532.1"/>
    </source>
</evidence>
<feature type="transmembrane region" description="Helical" evidence="7">
    <location>
        <begin position="453"/>
        <end position="470"/>
    </location>
</feature>
<keyword evidence="6" id="KW-0325">Glycoprotein</keyword>
<keyword evidence="9" id="KW-1185">Reference proteome</keyword>
<protein>
    <recommendedName>
        <fullName evidence="7">Choline transporter-like protein</fullName>
    </recommendedName>
</protein>
<dbReference type="EMBL" id="JALLPJ020001230">
    <property type="protein sequence ID" value="KAL3773532.1"/>
    <property type="molecule type" value="Genomic_DNA"/>
</dbReference>
<evidence type="ECO:0000256" key="6">
    <source>
        <dbReference type="ARBA" id="ARBA00023180"/>
    </source>
</evidence>
<evidence type="ECO:0000256" key="5">
    <source>
        <dbReference type="ARBA" id="ARBA00023136"/>
    </source>
</evidence>
<feature type="transmembrane region" description="Helical" evidence="7">
    <location>
        <begin position="417"/>
        <end position="441"/>
    </location>
</feature>
<name>A0ABD3NBZ4_9STRA</name>
<dbReference type="PANTHER" id="PTHR12385">
    <property type="entry name" value="CHOLINE TRANSPORTER-LIKE (SLC FAMILY 44)"/>
    <property type="match status" value="1"/>
</dbReference>
<evidence type="ECO:0000256" key="7">
    <source>
        <dbReference type="RuleBase" id="RU368066"/>
    </source>
</evidence>
<comment type="subcellular location">
    <subcellularLocation>
        <location evidence="7">Cell membrane</location>
        <topology evidence="7">Multi-pass membrane protein</topology>
    </subcellularLocation>
    <subcellularLocation>
        <location evidence="1">Membrane</location>
        <topology evidence="1">Multi-pass membrane protein</topology>
    </subcellularLocation>
</comment>
<evidence type="ECO:0000313" key="9">
    <source>
        <dbReference type="Proteomes" id="UP001530400"/>
    </source>
</evidence>
<dbReference type="Proteomes" id="UP001530400">
    <property type="component" value="Unassembled WGS sequence"/>
</dbReference>
<dbReference type="AlphaFoldDB" id="A0ABD3NBZ4"/>
<feature type="transmembrane region" description="Helical" evidence="7">
    <location>
        <begin position="191"/>
        <end position="214"/>
    </location>
</feature>
<gene>
    <name evidence="8" type="ORF">ACHAWO_000528</name>
</gene>
<keyword evidence="5 7" id="KW-0472">Membrane</keyword>
<sequence>MTEVFKTGLGLAAVGILPSEYIKQGDPSRLANGLDYHGNLCGVTNYITPRGDDVINLPKAYPLPSGLFVCVESCPDANNMDEFICGYETQQEIDELSSLQAKVGSEYSTEKTRSGVCQELRALLSSVTVNIPSKQMEDLLLSDSTTSNATANENAPTVSNDTSIAVSSELKSVSRNEAFDIIMADVHLVRYVIFGFGCGTAMALGAAFLIVIQLPCILHLIVWGMVFSVDAGLVLAGYYTVGISTTWEASGRPGNEALALYYGSEKTNSISNFMREGGLESNVRNAFDDTLSSSSSALPIRIHNDLGRISASCLCPDDYQSLSSFASDNEEIVAPTPSPLENLESDMTLMCGTGCFVYKELTYSTNTKYAGLYMVFVWFWTSRFIIAVGQLVVALSVSGTKSAIGNKTFIKGLCLVSVYHLGTAAFGSLIIAVIKTIRAVLTYIQKKASKSKLRVAIVILAVLKCLLWCLEKCLKFVNKQAYIQTAMFSYSFCKASRMGFFLILRNAMRIGAAGIVSQAVLFINKVFTYYGDHLNSLITPTLLIAITSYAVSEMFDEVFSMAISTILQCCVADEEMHEPHERYAPKELTGTLESTQQRYKRRRSSSSTICAIDKSLVK</sequence>
<comment type="caution">
    <text evidence="7">Lacks conserved residue(s) required for the propagation of feature annotation.</text>
</comment>
<comment type="function">
    <text evidence="7">Choline transporter.</text>
</comment>
<comment type="similarity">
    <text evidence="2 7">Belongs to the CTL (choline transporter-like) family.</text>
</comment>